<dbReference type="RefSeq" id="XP_005849288.1">
    <property type="nucleotide sequence ID" value="XM_005849226.1"/>
</dbReference>
<evidence type="ECO:0000256" key="5">
    <source>
        <dbReference type="ARBA" id="ARBA00022801"/>
    </source>
</evidence>
<dbReference type="OrthoDB" id="514478at2759"/>
<dbReference type="PANTHER" id="PTHR13367">
    <property type="entry name" value="UBIQUITIN THIOESTERASE"/>
    <property type="match status" value="1"/>
</dbReference>
<evidence type="ECO:0000256" key="6">
    <source>
        <dbReference type="ARBA" id="ARBA00022807"/>
    </source>
</evidence>
<organism evidence="8">
    <name type="scientific">Chlorella variabilis</name>
    <name type="common">Green alga</name>
    <dbReference type="NCBI Taxonomy" id="554065"/>
    <lineage>
        <taxon>Eukaryota</taxon>
        <taxon>Viridiplantae</taxon>
        <taxon>Chlorophyta</taxon>
        <taxon>core chlorophytes</taxon>
        <taxon>Trebouxiophyceae</taxon>
        <taxon>Chlorellales</taxon>
        <taxon>Chlorellaceae</taxon>
        <taxon>Chlorella clade</taxon>
        <taxon>Chlorella</taxon>
    </lineage>
</organism>
<gene>
    <name evidence="7" type="ORF">CHLNCDRAFT_143592</name>
</gene>
<keyword evidence="4" id="KW-0833">Ubl conjugation pathway</keyword>
<dbReference type="GO" id="GO:0004843">
    <property type="term" value="F:cysteine-type deubiquitinase activity"/>
    <property type="evidence" value="ECO:0007669"/>
    <property type="project" value="UniProtKB-EC"/>
</dbReference>
<dbReference type="Proteomes" id="UP000008141">
    <property type="component" value="Unassembled WGS sequence"/>
</dbReference>
<keyword evidence="3" id="KW-0645">Protease</keyword>
<dbReference type="EMBL" id="GL433840">
    <property type="protein sequence ID" value="EFN57186.1"/>
    <property type="molecule type" value="Genomic_DNA"/>
</dbReference>
<protein>
    <recommendedName>
        <fullName evidence="2">ubiquitinyl hydrolase 1</fullName>
        <ecNumber evidence="2">3.4.19.12</ecNumber>
    </recommendedName>
</protein>
<evidence type="ECO:0000313" key="7">
    <source>
        <dbReference type="EMBL" id="EFN57186.1"/>
    </source>
</evidence>
<dbReference type="AlphaFoldDB" id="E1ZA23"/>
<evidence type="ECO:0000256" key="4">
    <source>
        <dbReference type="ARBA" id="ARBA00022786"/>
    </source>
</evidence>
<dbReference type="eggNOG" id="ENOG502QUFK">
    <property type="taxonomic scope" value="Eukaryota"/>
</dbReference>
<reference evidence="7 8" key="1">
    <citation type="journal article" date="2010" name="Plant Cell">
        <title>The Chlorella variabilis NC64A genome reveals adaptation to photosymbiosis, coevolution with viruses, and cryptic sex.</title>
        <authorList>
            <person name="Blanc G."/>
            <person name="Duncan G."/>
            <person name="Agarkova I."/>
            <person name="Borodovsky M."/>
            <person name="Gurnon J."/>
            <person name="Kuo A."/>
            <person name="Lindquist E."/>
            <person name="Lucas S."/>
            <person name="Pangilinan J."/>
            <person name="Polle J."/>
            <person name="Salamov A."/>
            <person name="Terry A."/>
            <person name="Yamada T."/>
            <person name="Dunigan D.D."/>
            <person name="Grigoriev I.V."/>
            <person name="Claverie J.M."/>
            <person name="Van Etten J.L."/>
        </authorList>
    </citation>
    <scope>NUCLEOTIDE SEQUENCE [LARGE SCALE GENOMIC DNA]</scope>
    <source>
        <strain evidence="7 8">NC64A</strain>
    </source>
</reference>
<dbReference type="InParanoid" id="E1ZA23"/>
<dbReference type="GeneID" id="17356624"/>
<sequence length="563" mass="60670">MRPGGTNDNHRLLPLQVRQHLDVEPRLRDTNGKMLAVLLASPRYHTIATQQGQAVWEVLLQLAVREGMDALVDCGALLAGTSNRAAADYLLQLLDRQRFSGVCYYDEAEREWVVADPQGRRQPRASSPIREAQCLTLFDEARCRGADLQLRHGAVGLLTLGPATTKDKLMQSAGRLRKLGKGQTLQTVGTADVTAKIARVAGMADDAAITSLHVLQWAMANTVAATQRGVLEWAHQGLLFAATRGAPEHALQPEVLELAAMYGGARDWCGVPEVVAEQCGRRQKGRRPGLAADMMQLMQRVVAASKQYGEGHEVVAQGHLGEECERELEREEEEEVERQIPRIAAMDETDWDYSKALPHVFCTPNFAVAVQQPEGEALNEYLRPVGHLLLLPAEEVAAKGSSTSGSGRISEAGRSVLLLSEREANGLLEAMWAGNGRGGSQPAGKAAPLLVSLCYACAAPPLRLAAAVLSGGARQAVGQMAAELGAGAFQPQLVSLQLWDGEATYVPEEPKQGQQAPRQLVLLRQLVAGRGAAAEVLVAMRGKQVLFSRSQLELACDADRGRA</sequence>
<keyword evidence="8" id="KW-1185">Reference proteome</keyword>
<dbReference type="GO" id="GO:0006508">
    <property type="term" value="P:proteolysis"/>
    <property type="evidence" value="ECO:0007669"/>
    <property type="project" value="UniProtKB-KW"/>
</dbReference>
<evidence type="ECO:0000313" key="8">
    <source>
        <dbReference type="Proteomes" id="UP000008141"/>
    </source>
</evidence>
<name>E1ZA23_CHLVA</name>
<accession>E1ZA23</accession>
<dbReference type="STRING" id="554065.E1ZA23"/>
<dbReference type="EC" id="3.4.19.12" evidence="2"/>
<dbReference type="PANTHER" id="PTHR13367:SF33">
    <property type="entry name" value="P-LOOP CONTAINING NUCLEOSIDE TRIPHOSPHATE HYDROLASE PROTEIN"/>
    <property type="match status" value="1"/>
</dbReference>
<evidence type="ECO:0000256" key="2">
    <source>
        <dbReference type="ARBA" id="ARBA00012759"/>
    </source>
</evidence>
<dbReference type="KEGG" id="cvr:CHLNCDRAFT_143592"/>
<evidence type="ECO:0000256" key="1">
    <source>
        <dbReference type="ARBA" id="ARBA00000707"/>
    </source>
</evidence>
<evidence type="ECO:0000256" key="3">
    <source>
        <dbReference type="ARBA" id="ARBA00022670"/>
    </source>
</evidence>
<comment type="catalytic activity">
    <reaction evidence="1">
        <text>Thiol-dependent hydrolysis of ester, thioester, amide, peptide and isopeptide bonds formed by the C-terminal Gly of ubiquitin (a 76-residue protein attached to proteins as an intracellular targeting signal).</text>
        <dbReference type="EC" id="3.4.19.12"/>
    </reaction>
</comment>
<proteinExistence type="predicted"/>
<dbReference type="InterPro" id="IPR051346">
    <property type="entry name" value="OTU_Deubiquitinase"/>
</dbReference>
<keyword evidence="5" id="KW-0378">Hydrolase</keyword>
<keyword evidence="6" id="KW-0788">Thiol protease</keyword>